<evidence type="ECO:0000256" key="1">
    <source>
        <dbReference type="ARBA" id="ARBA00022801"/>
    </source>
</evidence>
<protein>
    <submittedName>
        <fullName evidence="3">DUF402 domain-containing protein</fullName>
    </submittedName>
</protein>
<dbReference type="InterPro" id="IPR035930">
    <property type="entry name" value="FomD-like_sf"/>
</dbReference>
<dbReference type="PANTHER" id="PTHR39159">
    <property type="match status" value="1"/>
</dbReference>
<proteinExistence type="predicted"/>
<evidence type="ECO:0000313" key="4">
    <source>
        <dbReference type="Proteomes" id="UP001589890"/>
    </source>
</evidence>
<dbReference type="EMBL" id="JBHLTC010000018">
    <property type="protein sequence ID" value="MFC0625411.1"/>
    <property type="molecule type" value="Genomic_DNA"/>
</dbReference>
<dbReference type="Pfam" id="PF04167">
    <property type="entry name" value="DUF402"/>
    <property type="match status" value="1"/>
</dbReference>
<reference evidence="3 4" key="1">
    <citation type="submission" date="2024-09" db="EMBL/GenBank/DDBJ databases">
        <authorList>
            <person name="Sun Q."/>
            <person name="Mori K."/>
        </authorList>
    </citation>
    <scope>NUCLEOTIDE SEQUENCE [LARGE SCALE GENOMIC DNA]</scope>
    <source>
        <strain evidence="3 4">CGMCC 1.15906</strain>
    </source>
</reference>
<organism evidence="3 4">
    <name type="scientific">Kribbella deserti</name>
    <dbReference type="NCBI Taxonomy" id="1926257"/>
    <lineage>
        <taxon>Bacteria</taxon>
        <taxon>Bacillati</taxon>
        <taxon>Actinomycetota</taxon>
        <taxon>Actinomycetes</taxon>
        <taxon>Propionibacteriales</taxon>
        <taxon>Kribbellaceae</taxon>
        <taxon>Kribbella</taxon>
    </lineage>
</organism>
<feature type="domain" description="DUF402" evidence="2">
    <location>
        <begin position="50"/>
        <end position="146"/>
    </location>
</feature>
<dbReference type="PANTHER" id="PTHR39159:SF1">
    <property type="entry name" value="UPF0374 PROTEIN YGAC"/>
    <property type="match status" value="1"/>
</dbReference>
<dbReference type="RefSeq" id="WP_380047799.1">
    <property type="nucleotide sequence ID" value="NZ_JBHLTC010000018.1"/>
</dbReference>
<accession>A0ABV6QL91</accession>
<evidence type="ECO:0000313" key="3">
    <source>
        <dbReference type="EMBL" id="MFC0625411.1"/>
    </source>
</evidence>
<comment type="caution">
    <text evidence="3">The sequence shown here is derived from an EMBL/GenBank/DDBJ whole genome shotgun (WGS) entry which is preliminary data.</text>
</comment>
<keyword evidence="4" id="KW-1185">Reference proteome</keyword>
<dbReference type="SUPFAM" id="SSF159234">
    <property type="entry name" value="FomD-like"/>
    <property type="match status" value="1"/>
</dbReference>
<sequence>MRRVRSVYRKFDGALHWHEWMAWLGEDEHGLWLGAPEGNECQRGDEPAVVMDQAHVVLFPRDQWWTASFNARPAKTEIYCDITSPVEFVSDELVTMVDLDLDVLRRRNGDVLIDDEDEFAEHQVKYGYPPEVIASAQASCDWLVANVVTTEPFLSAYKPYLDTARLIEW</sequence>
<name>A0ABV6QL91_9ACTN</name>
<dbReference type="Gene3D" id="2.40.380.10">
    <property type="entry name" value="FomD-like"/>
    <property type="match status" value="1"/>
</dbReference>
<keyword evidence="1" id="KW-0378">Hydrolase</keyword>
<gene>
    <name evidence="3" type="ORF">ACFFGN_15125</name>
</gene>
<dbReference type="InterPro" id="IPR050212">
    <property type="entry name" value="Ntdp-like"/>
</dbReference>
<dbReference type="InterPro" id="IPR007295">
    <property type="entry name" value="DUF402"/>
</dbReference>
<evidence type="ECO:0000259" key="2">
    <source>
        <dbReference type="Pfam" id="PF04167"/>
    </source>
</evidence>
<dbReference type="Proteomes" id="UP001589890">
    <property type="component" value="Unassembled WGS sequence"/>
</dbReference>